<evidence type="ECO:0008006" key="4">
    <source>
        <dbReference type="Google" id="ProtNLM"/>
    </source>
</evidence>
<dbReference type="RefSeq" id="WP_163961541.1">
    <property type="nucleotide sequence ID" value="NZ_JAAGNX010000001.1"/>
</dbReference>
<keyword evidence="1" id="KW-0732">Signal</keyword>
<dbReference type="AlphaFoldDB" id="A0A6B2LZ08"/>
<protein>
    <recommendedName>
        <fullName evidence="4">Choice-of-anchor A family protein</fullName>
    </recommendedName>
</protein>
<accession>A0A6B2LZ08</accession>
<reference evidence="2 3" key="1">
    <citation type="submission" date="2020-02" db="EMBL/GenBank/DDBJ databases">
        <title>Albibacoteraceae fam. nov., the first described family within the subdivision 4 Verrucomicrobia.</title>
        <authorList>
            <person name="Xi F."/>
        </authorList>
    </citation>
    <scope>NUCLEOTIDE SEQUENCE [LARGE SCALE GENOMIC DNA]</scope>
    <source>
        <strain evidence="2 3">CK1056</strain>
    </source>
</reference>
<evidence type="ECO:0000256" key="1">
    <source>
        <dbReference type="SAM" id="SignalP"/>
    </source>
</evidence>
<feature type="chain" id="PRO_5025576126" description="Choice-of-anchor A family protein" evidence="1">
    <location>
        <begin position="29"/>
        <end position="332"/>
    </location>
</feature>
<feature type="signal peptide" evidence="1">
    <location>
        <begin position="1"/>
        <end position="28"/>
    </location>
</feature>
<organism evidence="2 3">
    <name type="scientific">Oceanipulchritudo coccoides</name>
    <dbReference type="NCBI Taxonomy" id="2706888"/>
    <lineage>
        <taxon>Bacteria</taxon>
        <taxon>Pseudomonadati</taxon>
        <taxon>Verrucomicrobiota</taxon>
        <taxon>Opitutia</taxon>
        <taxon>Puniceicoccales</taxon>
        <taxon>Oceanipulchritudinaceae</taxon>
        <taxon>Oceanipulchritudo</taxon>
    </lineage>
</organism>
<name>A0A6B2LZ08_9BACT</name>
<evidence type="ECO:0000313" key="2">
    <source>
        <dbReference type="EMBL" id="NDV61007.1"/>
    </source>
</evidence>
<dbReference type="EMBL" id="JAAGNX010000001">
    <property type="protein sequence ID" value="NDV61007.1"/>
    <property type="molecule type" value="Genomic_DNA"/>
</dbReference>
<evidence type="ECO:0000313" key="3">
    <source>
        <dbReference type="Proteomes" id="UP000478417"/>
    </source>
</evidence>
<dbReference type="Proteomes" id="UP000478417">
    <property type="component" value="Unassembled WGS sequence"/>
</dbReference>
<sequence>MKNTILHKTSIIASFGLGMCLLASSTSAQYTYIGNDPDIVLDGNGFTGAAGETLDIGTTGDVGGRFDTTMTDVVGGGTPYPIVSVYGSSTLTASGVGYGGDPEDMAMEKLTVNISDTAEFLVGVELEFRNQFVLNYDSSADSVSSGSLRLLDQAAAEKFTSFNLNSGSLTVGPLRFGEVSDKGQINLNGGDFTFATLNDGDTPDLPVNAQINFADPVGAPSVLTITEATGVDYLDEYIANGLFAIQGVPVTSLSAYNLSWTQTGTITVVDPITLEETIVPIGDLTMTANALQFVTASLEMSTDLQNWNPVDPGDFQITTTPRFFRAVVVPVP</sequence>
<proteinExistence type="predicted"/>
<gene>
    <name evidence="2" type="ORF">G0Q06_00935</name>
</gene>
<keyword evidence="3" id="KW-1185">Reference proteome</keyword>
<comment type="caution">
    <text evidence="2">The sequence shown here is derived from an EMBL/GenBank/DDBJ whole genome shotgun (WGS) entry which is preliminary data.</text>
</comment>